<dbReference type="PANTHER" id="PTHR31383:SF2">
    <property type="entry name" value="OXIDATIVE STRESS-RESPONSIVE SERINE-RICH PROTEIN 1"/>
    <property type="match status" value="1"/>
</dbReference>
<proteinExistence type="predicted"/>
<dbReference type="GO" id="GO:0070301">
    <property type="term" value="P:cellular response to hydrogen peroxide"/>
    <property type="evidence" value="ECO:0007669"/>
    <property type="project" value="TreeGrafter"/>
</dbReference>
<name>A0A0P5W444_9CRUS</name>
<gene>
    <name evidence="1" type="ORF">APZ42_023970</name>
</gene>
<sequence>MSDTKLPNPNSEDVVEEELRRLHLPNETDVIPVEPLSKQEPSEELCEIWNRCLVTPPQSRVTSSPVFKTIASVYKTSSSKSRHSSTKPLLRKAKLQIVKKSKYLRKPKLNFIKFKDQGTFIASDDTFSESDTRNQNSRVFQSSCSQQALNPCPEEDDTTIEELAAYLDCIVYIPRKMSQMAEMMYT</sequence>
<dbReference type="EMBL" id="LRGB01001581">
    <property type="protein sequence ID" value="KZS11229.1"/>
    <property type="molecule type" value="Genomic_DNA"/>
</dbReference>
<keyword evidence="2" id="KW-1185">Reference proteome</keyword>
<reference evidence="1 2" key="1">
    <citation type="submission" date="2016-03" db="EMBL/GenBank/DDBJ databases">
        <title>EvidentialGene: Evidence-directed Construction of Genes on Genomes.</title>
        <authorList>
            <person name="Gilbert D.G."/>
            <person name="Choi J.-H."/>
            <person name="Mockaitis K."/>
            <person name="Colbourne J."/>
            <person name="Pfrender M."/>
        </authorList>
    </citation>
    <scope>NUCLEOTIDE SEQUENCE [LARGE SCALE GENOMIC DNA]</scope>
    <source>
        <strain evidence="1 2">Xinb3</strain>
        <tissue evidence="1">Complete organism</tissue>
    </source>
</reference>
<dbReference type="PANTHER" id="PTHR31383">
    <property type="entry name" value="OXIDATIVE STRESS-RESPONSE SERINE-RICH PROTEIN 1"/>
    <property type="match status" value="1"/>
</dbReference>
<dbReference type="Proteomes" id="UP000076858">
    <property type="component" value="Unassembled WGS sequence"/>
</dbReference>
<dbReference type="OrthoDB" id="10045817at2759"/>
<organism evidence="1 2">
    <name type="scientific">Daphnia magna</name>
    <dbReference type="NCBI Taxonomy" id="35525"/>
    <lineage>
        <taxon>Eukaryota</taxon>
        <taxon>Metazoa</taxon>
        <taxon>Ecdysozoa</taxon>
        <taxon>Arthropoda</taxon>
        <taxon>Crustacea</taxon>
        <taxon>Branchiopoda</taxon>
        <taxon>Diplostraca</taxon>
        <taxon>Cladocera</taxon>
        <taxon>Anomopoda</taxon>
        <taxon>Daphniidae</taxon>
        <taxon>Daphnia</taxon>
    </lineage>
</organism>
<evidence type="ECO:0000313" key="1">
    <source>
        <dbReference type="EMBL" id="KZS11229.1"/>
    </source>
</evidence>
<dbReference type="AlphaFoldDB" id="A0A0P5W444"/>
<protein>
    <submittedName>
        <fullName evidence="1">Uncharacterized protein</fullName>
    </submittedName>
</protein>
<dbReference type="InterPro" id="IPR008494">
    <property type="entry name" value="DUF776"/>
</dbReference>
<accession>A0A0P5W444</accession>
<comment type="caution">
    <text evidence="1">The sequence shown here is derived from an EMBL/GenBank/DDBJ whole genome shotgun (WGS) entry which is preliminary data.</text>
</comment>
<evidence type="ECO:0000313" key="2">
    <source>
        <dbReference type="Proteomes" id="UP000076858"/>
    </source>
</evidence>